<reference evidence="4" key="1">
    <citation type="submission" date="2025-08" db="UniProtKB">
        <authorList>
            <consortium name="RefSeq"/>
        </authorList>
    </citation>
    <scope>IDENTIFICATION</scope>
</reference>
<dbReference type="GeneID" id="100907500"/>
<dbReference type="PANTHER" id="PTHR20913:SF7">
    <property type="entry name" value="RE60063P"/>
    <property type="match status" value="1"/>
</dbReference>
<dbReference type="Proteomes" id="UP000694867">
    <property type="component" value="Unplaced"/>
</dbReference>
<proteinExistence type="predicted"/>
<dbReference type="AlphaFoldDB" id="A0AAJ6QQ64"/>
<dbReference type="SMART" id="SM00164">
    <property type="entry name" value="TBC"/>
    <property type="match status" value="1"/>
</dbReference>
<sequence>MTVQSSVSKNEEDVEGISKGDALDKETQLAKFERIRSAIRLNDVLALKSAAAEPGGLVEDTLRKESWPLILKIDPDLVPEASSQEEVEKHRYYQQVLMDVARSIRRFPPSIASEKRMNLQDKLVNVIMRVLVANPDLHYYQGYHDICVTVLLVVDGDEDLAFQIMNEISRTRLRVFMEETMKPTECQLNYIYAIFQAEDPKLRKFLERAECRVIFCLSWCLTWFGHDLENYSNLVRLYDLFLANDENQYLLPVYVAAAVVLSRSKSLQLQECSLPSVHSYLRDVLIDLDNHPSELEDCIFHAKKLHALYPVERLEQIEAEKRRQDEEYRRWRRSFLGMTLLRLKRVDWKSRGLAGAVLVLSVAIGYQMYRRSITSIAEA</sequence>
<organism evidence="3 4">
    <name type="scientific">Galendromus occidentalis</name>
    <name type="common">western predatory mite</name>
    <dbReference type="NCBI Taxonomy" id="34638"/>
    <lineage>
        <taxon>Eukaryota</taxon>
        <taxon>Metazoa</taxon>
        <taxon>Ecdysozoa</taxon>
        <taxon>Arthropoda</taxon>
        <taxon>Chelicerata</taxon>
        <taxon>Arachnida</taxon>
        <taxon>Acari</taxon>
        <taxon>Parasitiformes</taxon>
        <taxon>Mesostigmata</taxon>
        <taxon>Gamasina</taxon>
        <taxon>Phytoseioidea</taxon>
        <taxon>Phytoseiidae</taxon>
        <taxon>Typhlodrominae</taxon>
        <taxon>Galendromus</taxon>
    </lineage>
</organism>
<evidence type="ECO:0000259" key="2">
    <source>
        <dbReference type="PROSITE" id="PS50086"/>
    </source>
</evidence>
<dbReference type="PANTHER" id="PTHR20913">
    <property type="entry name" value="TBC1 DOMAIN FAMILY MEMBER 20/GTPASE"/>
    <property type="match status" value="1"/>
</dbReference>
<dbReference type="Pfam" id="PF00566">
    <property type="entry name" value="RabGAP-TBC"/>
    <property type="match status" value="1"/>
</dbReference>
<dbReference type="PROSITE" id="PS50086">
    <property type="entry name" value="TBC_RABGAP"/>
    <property type="match status" value="1"/>
</dbReference>
<keyword evidence="3" id="KW-1185">Reference proteome</keyword>
<dbReference type="RefSeq" id="XP_003740060.1">
    <property type="nucleotide sequence ID" value="XM_003740012.2"/>
</dbReference>
<evidence type="ECO:0000256" key="1">
    <source>
        <dbReference type="ARBA" id="ARBA00022468"/>
    </source>
</evidence>
<dbReference type="InterPro" id="IPR035969">
    <property type="entry name" value="Rab-GAP_TBC_sf"/>
</dbReference>
<keyword evidence="1" id="KW-0343">GTPase activation</keyword>
<dbReference type="InterPro" id="IPR045913">
    <property type="entry name" value="TBC20/Gyp8-like"/>
</dbReference>
<dbReference type="Gene3D" id="1.10.8.1310">
    <property type="match status" value="1"/>
</dbReference>
<dbReference type="GO" id="GO:0005789">
    <property type="term" value="C:endoplasmic reticulum membrane"/>
    <property type="evidence" value="ECO:0007669"/>
    <property type="project" value="TreeGrafter"/>
</dbReference>
<feature type="domain" description="Rab-GAP TBC" evidence="2">
    <location>
        <begin position="57"/>
        <end position="245"/>
    </location>
</feature>
<dbReference type="SUPFAM" id="SSF47923">
    <property type="entry name" value="Ypt/Rab-GAP domain of gyp1p"/>
    <property type="match status" value="2"/>
</dbReference>
<gene>
    <name evidence="4" type="primary">LOC100907500</name>
</gene>
<accession>A0AAJ6QQ64</accession>
<evidence type="ECO:0000313" key="4">
    <source>
        <dbReference type="RefSeq" id="XP_003740060.1"/>
    </source>
</evidence>
<protein>
    <submittedName>
        <fullName evidence="4">TBC1 domain family member 20</fullName>
    </submittedName>
</protein>
<dbReference type="Gene3D" id="1.10.472.80">
    <property type="entry name" value="Ypt/Rab-GAP domain of gyp1p, domain 3"/>
    <property type="match status" value="1"/>
</dbReference>
<dbReference type="InterPro" id="IPR000195">
    <property type="entry name" value="Rab-GAP-TBC_dom"/>
</dbReference>
<dbReference type="GO" id="GO:0005096">
    <property type="term" value="F:GTPase activator activity"/>
    <property type="evidence" value="ECO:0007669"/>
    <property type="project" value="UniProtKB-KW"/>
</dbReference>
<dbReference type="KEGG" id="goe:100907500"/>
<dbReference type="GO" id="GO:0006888">
    <property type="term" value="P:endoplasmic reticulum to Golgi vesicle-mediated transport"/>
    <property type="evidence" value="ECO:0007669"/>
    <property type="project" value="TreeGrafter"/>
</dbReference>
<dbReference type="FunFam" id="1.10.8.1310:FF:000001">
    <property type="entry name" value="TBC1 domain family, member 20"/>
    <property type="match status" value="1"/>
</dbReference>
<name>A0AAJ6QQ64_9ACAR</name>
<evidence type="ECO:0000313" key="3">
    <source>
        <dbReference type="Proteomes" id="UP000694867"/>
    </source>
</evidence>